<dbReference type="EMBL" id="CDMY01000320">
    <property type="protein sequence ID" value="CEM02198.1"/>
    <property type="molecule type" value="Genomic_DNA"/>
</dbReference>
<sequence>MGVGPSVPRPPDLYENEREFDPDETYLRVRAALARLNRSWELQPRGRVCSIQRLSDEEIEELAGWLDGDSNRVHPDHKKEFKDKAQEYADRSAALHRQWLVWVWGEKTVQRLERDFSEDAIPLGAFGDTSNMEDPDAPPT</sequence>
<evidence type="ECO:0000313" key="1">
    <source>
        <dbReference type="EMBL" id="CEM02198.1"/>
    </source>
</evidence>
<proteinExistence type="predicted"/>
<dbReference type="Proteomes" id="UP000041254">
    <property type="component" value="Unassembled WGS sequence"/>
</dbReference>
<dbReference type="PhylomeDB" id="A0A0G4EU75"/>
<name>A0A0G4EU75_VITBC</name>
<dbReference type="InParanoid" id="A0A0G4EU75"/>
<gene>
    <name evidence="1" type="ORF">Vbra_13507</name>
</gene>
<accession>A0A0G4EU75</accession>
<evidence type="ECO:0000313" key="2">
    <source>
        <dbReference type="Proteomes" id="UP000041254"/>
    </source>
</evidence>
<keyword evidence="2" id="KW-1185">Reference proteome</keyword>
<reference evidence="1 2" key="1">
    <citation type="submission" date="2014-11" db="EMBL/GenBank/DDBJ databases">
        <authorList>
            <person name="Zhu J."/>
            <person name="Qi W."/>
            <person name="Song R."/>
        </authorList>
    </citation>
    <scope>NUCLEOTIDE SEQUENCE [LARGE SCALE GENOMIC DNA]</scope>
</reference>
<dbReference type="AlphaFoldDB" id="A0A0G4EU75"/>
<organism evidence="1 2">
    <name type="scientific">Vitrella brassicaformis (strain CCMP3155)</name>
    <dbReference type="NCBI Taxonomy" id="1169540"/>
    <lineage>
        <taxon>Eukaryota</taxon>
        <taxon>Sar</taxon>
        <taxon>Alveolata</taxon>
        <taxon>Colpodellida</taxon>
        <taxon>Vitrellaceae</taxon>
        <taxon>Vitrella</taxon>
    </lineage>
</organism>
<protein>
    <submittedName>
        <fullName evidence="1">Uncharacterized protein</fullName>
    </submittedName>
</protein>
<dbReference type="VEuPathDB" id="CryptoDB:Vbra_13507"/>